<dbReference type="EMBL" id="JAMZFW010000045">
    <property type="protein sequence ID" value="MCP1103730.1"/>
    <property type="molecule type" value="Genomic_DNA"/>
</dbReference>
<name>A0ABT1ED14_9FIRM</name>
<comment type="caution">
    <text evidence="2">The sequence shown here is derived from an EMBL/GenBank/DDBJ whole genome shotgun (WGS) entry which is preliminary data.</text>
</comment>
<evidence type="ECO:0000313" key="3">
    <source>
        <dbReference type="Proteomes" id="UP001523566"/>
    </source>
</evidence>
<feature type="compositionally biased region" description="Basic and acidic residues" evidence="1">
    <location>
        <begin position="14"/>
        <end position="26"/>
    </location>
</feature>
<proteinExistence type="predicted"/>
<gene>
    <name evidence="2" type="ORF">NK125_15130</name>
</gene>
<sequence>PEDETPQWKKAASKRKDPEEKKNERKRSLELAYEALKIDGDVTVIALEEYFTLSKNAVKNRVKEHEGFEIRNGNVYKK</sequence>
<feature type="region of interest" description="Disordered" evidence="1">
    <location>
        <begin position="1"/>
        <end position="26"/>
    </location>
</feature>
<protein>
    <submittedName>
        <fullName evidence="2">DNA primase</fullName>
    </submittedName>
</protein>
<feature type="non-terminal residue" evidence="2">
    <location>
        <position position="1"/>
    </location>
</feature>
<evidence type="ECO:0000313" key="2">
    <source>
        <dbReference type="EMBL" id="MCP1103730.1"/>
    </source>
</evidence>
<accession>A0ABT1ED14</accession>
<keyword evidence="3" id="KW-1185">Reference proteome</keyword>
<organism evidence="2 3">
    <name type="scientific">Aequitasia blattaphilus</name>
    <dbReference type="NCBI Taxonomy" id="2949332"/>
    <lineage>
        <taxon>Bacteria</taxon>
        <taxon>Bacillati</taxon>
        <taxon>Bacillota</taxon>
        <taxon>Clostridia</taxon>
        <taxon>Lachnospirales</taxon>
        <taxon>Lachnospiraceae</taxon>
        <taxon>Aequitasia</taxon>
    </lineage>
</organism>
<evidence type="ECO:0000256" key="1">
    <source>
        <dbReference type="SAM" id="MobiDB-lite"/>
    </source>
</evidence>
<dbReference type="Proteomes" id="UP001523566">
    <property type="component" value="Unassembled WGS sequence"/>
</dbReference>
<reference evidence="2 3" key="1">
    <citation type="journal article" date="2022" name="Genome Biol. Evol.">
        <title>Host diet, physiology and behaviors set the stage for Lachnospiraceae cladogenesis.</title>
        <authorList>
            <person name="Vera-Ponce De Leon A."/>
            <person name="Schneider M."/>
            <person name="Jahnes B.C."/>
            <person name="Sadowski V."/>
            <person name="Camuy-Velez L.A."/>
            <person name="Duan J."/>
            <person name="Sabree Z.L."/>
        </authorList>
    </citation>
    <scope>NUCLEOTIDE SEQUENCE [LARGE SCALE GENOMIC DNA]</scope>
    <source>
        <strain evidence="2 3">PAL113</strain>
    </source>
</reference>